<dbReference type="Gene3D" id="3.40.50.1010">
    <property type="entry name" value="5'-nuclease"/>
    <property type="match status" value="1"/>
</dbReference>
<evidence type="ECO:0000313" key="3">
    <source>
        <dbReference type="Proteomes" id="UP001212997"/>
    </source>
</evidence>
<reference evidence="2" key="1">
    <citation type="submission" date="2022-07" db="EMBL/GenBank/DDBJ databases">
        <title>Genome Sequence of Physisporinus lineatus.</title>
        <authorList>
            <person name="Buettner E."/>
        </authorList>
    </citation>
    <scope>NUCLEOTIDE SEQUENCE</scope>
    <source>
        <strain evidence="2">VT162</strain>
    </source>
</reference>
<comment type="caution">
    <text evidence="2">The sequence shown here is derived from an EMBL/GenBank/DDBJ whole genome shotgun (WGS) entry which is preliminary data.</text>
</comment>
<keyword evidence="3" id="KW-1185">Reference proteome</keyword>
<dbReference type="GO" id="GO:1905762">
    <property type="term" value="F:CCR4-NOT complex binding"/>
    <property type="evidence" value="ECO:0007669"/>
    <property type="project" value="TreeGrafter"/>
</dbReference>
<name>A0AAD5YFV9_9APHY</name>
<feature type="domain" description="NYN" evidence="1">
    <location>
        <begin position="5"/>
        <end position="174"/>
    </location>
</feature>
<dbReference type="GO" id="GO:0005777">
    <property type="term" value="C:peroxisome"/>
    <property type="evidence" value="ECO:0007669"/>
    <property type="project" value="InterPro"/>
</dbReference>
<dbReference type="EMBL" id="JANAWD010000423">
    <property type="protein sequence ID" value="KAJ3479689.1"/>
    <property type="molecule type" value="Genomic_DNA"/>
</dbReference>
<evidence type="ECO:0000259" key="1">
    <source>
        <dbReference type="Pfam" id="PF01936"/>
    </source>
</evidence>
<dbReference type="GO" id="GO:0010468">
    <property type="term" value="P:regulation of gene expression"/>
    <property type="evidence" value="ECO:0007669"/>
    <property type="project" value="InterPro"/>
</dbReference>
<dbReference type="Proteomes" id="UP001212997">
    <property type="component" value="Unassembled WGS sequence"/>
</dbReference>
<dbReference type="Pfam" id="PF01936">
    <property type="entry name" value="NYN"/>
    <property type="match status" value="1"/>
</dbReference>
<organism evidence="2 3">
    <name type="scientific">Meripilus lineatus</name>
    <dbReference type="NCBI Taxonomy" id="2056292"/>
    <lineage>
        <taxon>Eukaryota</taxon>
        <taxon>Fungi</taxon>
        <taxon>Dikarya</taxon>
        <taxon>Basidiomycota</taxon>
        <taxon>Agaricomycotina</taxon>
        <taxon>Agaricomycetes</taxon>
        <taxon>Polyporales</taxon>
        <taxon>Meripilaceae</taxon>
        <taxon>Meripilus</taxon>
    </lineage>
</organism>
<dbReference type="PANTHER" id="PTHR14379">
    <property type="entry name" value="LIMKAIN B LKAP"/>
    <property type="match status" value="1"/>
</dbReference>
<sequence>MNSTKAAVFWDYENCPPPTDIDSPEKAVHLVNRIKSLAGPGGTVLLRAYLDTLQDDVTKPRYARFARLLSDLFKLGVDVLHCPHDGRKNVVDERILGEVIDIPSSKLIPHIVLVDMLLFAFESATPTTIVLITGDGDYTYAVSQLTRKGHTVIVVGRSGASFALRSVASKFIDWETLEDPLIPDESAAPCVQNPSFSSSGVSDNTFATAREGPVSPEIKDVIDFRRVDPNKRRHTVGSAEQGLMQHESRSASRAALYRETPDAFLSSDQSSQQGKTYPDVLSTQRLDTATGSYTKDATDQHMFEPLIQIIKRSHGEAHGPPRMLRSRAGEELQKEHPELYRGFKIKNFREYVKKAEQAGLIELGGGERKEWIQLKLLPDGFS</sequence>
<dbReference type="InterPro" id="IPR021139">
    <property type="entry name" value="NYN"/>
</dbReference>
<dbReference type="CDD" id="cd10910">
    <property type="entry name" value="PIN_limkain_b1_N_like"/>
    <property type="match status" value="1"/>
</dbReference>
<dbReference type="PANTHER" id="PTHR14379:SF3">
    <property type="entry name" value="MEIOSIS REGULATOR AND MRNA STABILITY FACTOR 1"/>
    <property type="match status" value="1"/>
</dbReference>
<evidence type="ECO:0000313" key="2">
    <source>
        <dbReference type="EMBL" id="KAJ3479689.1"/>
    </source>
</evidence>
<gene>
    <name evidence="2" type="ORF">NLI96_g8886</name>
</gene>
<dbReference type="GO" id="GO:0004540">
    <property type="term" value="F:RNA nuclease activity"/>
    <property type="evidence" value="ECO:0007669"/>
    <property type="project" value="InterPro"/>
</dbReference>
<dbReference type="AlphaFoldDB" id="A0AAD5YFV9"/>
<dbReference type="InterPro" id="IPR024768">
    <property type="entry name" value="Marf1"/>
</dbReference>
<protein>
    <recommendedName>
        <fullName evidence="1">NYN domain-containing protein</fullName>
    </recommendedName>
</protein>
<proteinExistence type="predicted"/>
<accession>A0AAD5YFV9</accession>